<feature type="region of interest" description="Disordered" evidence="1">
    <location>
        <begin position="82"/>
        <end position="113"/>
    </location>
</feature>
<dbReference type="AlphaFoldDB" id="A0A067K1M5"/>
<feature type="compositionally biased region" description="Basic and acidic residues" evidence="1">
    <location>
        <begin position="103"/>
        <end position="113"/>
    </location>
</feature>
<evidence type="ECO:0000256" key="1">
    <source>
        <dbReference type="SAM" id="MobiDB-lite"/>
    </source>
</evidence>
<sequence>MESVCGSSTTNKFRLLATQGGKIITPIELTSGQDKSFKPIKSSLGGDFEANQTALWSCSQIRLEPSEPIKLSYGHVHIIKSTQNPSSQLDRDSEVSSKPIKPSFEDDYQKARQ</sequence>
<organism evidence="2 3">
    <name type="scientific">Jatropha curcas</name>
    <name type="common">Barbados nut</name>
    <dbReference type="NCBI Taxonomy" id="180498"/>
    <lineage>
        <taxon>Eukaryota</taxon>
        <taxon>Viridiplantae</taxon>
        <taxon>Streptophyta</taxon>
        <taxon>Embryophyta</taxon>
        <taxon>Tracheophyta</taxon>
        <taxon>Spermatophyta</taxon>
        <taxon>Magnoliopsida</taxon>
        <taxon>eudicotyledons</taxon>
        <taxon>Gunneridae</taxon>
        <taxon>Pentapetalae</taxon>
        <taxon>rosids</taxon>
        <taxon>fabids</taxon>
        <taxon>Malpighiales</taxon>
        <taxon>Euphorbiaceae</taxon>
        <taxon>Crotonoideae</taxon>
        <taxon>Jatropheae</taxon>
        <taxon>Jatropha</taxon>
    </lineage>
</organism>
<evidence type="ECO:0000313" key="3">
    <source>
        <dbReference type="Proteomes" id="UP000027138"/>
    </source>
</evidence>
<protein>
    <submittedName>
        <fullName evidence="2">Uncharacterized protein</fullName>
    </submittedName>
</protein>
<gene>
    <name evidence="2" type="ORF">JCGZ_24162</name>
</gene>
<keyword evidence="3" id="KW-1185">Reference proteome</keyword>
<accession>A0A067K1M5</accession>
<name>A0A067K1M5_JATCU</name>
<dbReference type="EMBL" id="KK914989">
    <property type="protein sequence ID" value="KDP25679.1"/>
    <property type="molecule type" value="Genomic_DNA"/>
</dbReference>
<reference evidence="2 3" key="1">
    <citation type="journal article" date="2014" name="PLoS ONE">
        <title>Global Analysis of Gene Expression Profiles in Physic Nut (Jatropha curcas L.) Seedlings Exposed to Salt Stress.</title>
        <authorList>
            <person name="Zhang L."/>
            <person name="Zhang C."/>
            <person name="Wu P."/>
            <person name="Chen Y."/>
            <person name="Li M."/>
            <person name="Jiang H."/>
            <person name="Wu G."/>
        </authorList>
    </citation>
    <scope>NUCLEOTIDE SEQUENCE [LARGE SCALE GENOMIC DNA]</scope>
    <source>
        <strain evidence="3">cv. GZQX0401</strain>
        <tissue evidence="2">Young leaves</tissue>
    </source>
</reference>
<evidence type="ECO:0000313" key="2">
    <source>
        <dbReference type="EMBL" id="KDP25679.1"/>
    </source>
</evidence>
<dbReference type="Proteomes" id="UP000027138">
    <property type="component" value="Unassembled WGS sequence"/>
</dbReference>
<proteinExistence type="predicted"/>